<dbReference type="GO" id="GO:0008270">
    <property type="term" value="F:zinc ion binding"/>
    <property type="evidence" value="ECO:0007669"/>
    <property type="project" value="UniProtKB-KW"/>
</dbReference>
<dbReference type="PROSITE" id="PS50157">
    <property type="entry name" value="ZINC_FINGER_C2H2_2"/>
    <property type="match status" value="1"/>
</dbReference>
<dbReference type="SMART" id="SM00355">
    <property type="entry name" value="ZnF_C2H2"/>
    <property type="match status" value="2"/>
</dbReference>
<feature type="compositionally biased region" description="Low complexity" evidence="10">
    <location>
        <begin position="253"/>
        <end position="262"/>
    </location>
</feature>
<feature type="domain" description="C2H2-type" evidence="11">
    <location>
        <begin position="315"/>
        <end position="342"/>
    </location>
</feature>
<comment type="caution">
    <text evidence="12">The sequence shown here is derived from an EMBL/GenBank/DDBJ whole genome shotgun (WGS) entry which is preliminary data.</text>
</comment>
<name>A0ABD1XFG8_9MARC</name>
<keyword evidence="5" id="KW-0862">Zinc</keyword>
<keyword evidence="13" id="KW-1185">Reference proteome</keyword>
<feature type="region of interest" description="Disordered" evidence="10">
    <location>
        <begin position="59"/>
        <end position="83"/>
    </location>
</feature>
<evidence type="ECO:0000256" key="5">
    <source>
        <dbReference type="ARBA" id="ARBA00022833"/>
    </source>
</evidence>
<feature type="region of interest" description="Disordered" evidence="10">
    <location>
        <begin position="242"/>
        <end position="288"/>
    </location>
</feature>
<dbReference type="InterPro" id="IPR036236">
    <property type="entry name" value="Znf_C2H2_sf"/>
</dbReference>
<evidence type="ECO:0000256" key="8">
    <source>
        <dbReference type="ARBA" id="ARBA00023242"/>
    </source>
</evidence>
<dbReference type="InterPro" id="IPR044300">
    <property type="entry name" value="STOP1/2"/>
</dbReference>
<evidence type="ECO:0000256" key="9">
    <source>
        <dbReference type="PROSITE-ProRule" id="PRU00042"/>
    </source>
</evidence>
<sequence>MAEFQTFHQKVEDASHHSFPSSSMSYSGGRQLQHAQSHEATMVQTTFSQVHANSNTSTIGARNVDNMQNGLNPHFGGHGHPTIGGGIQDILRLNEPNRQFMDSQSRVQMLVDDGAPGKRGHETAAGGFRCEPNRAGNNVNNPFPTFPGHLHAQSGSNNNHDHQSATNLYSLGQSQNIHGNNSTNGGRVYGAVTTSKGSSVLPSETVGVGNLRHPQLNIYLNSPPPPGAAAISGMNSPTKSTINSCTTLGVPASSGSSGSLGSDDQEIGSGLRSARGQINNNQKDEYDDGEGEVLAAGSYQLVELYDHEILAEHTHFCDLCGKGFKRDANLRMHMRSHGDEYKTPEALARPIKPIHEQTPEIPKRFSCPHIGCKRNVKHRKFQPLKSLLCVKNHYRRSHCAKNLVCMLVWDHFLQKRQAVWTRRSTTYEENPFAVKIRINWSQALDSLWTRIVVI</sequence>
<organism evidence="12 13">
    <name type="scientific">Riccia fluitans</name>
    <dbReference type="NCBI Taxonomy" id="41844"/>
    <lineage>
        <taxon>Eukaryota</taxon>
        <taxon>Viridiplantae</taxon>
        <taxon>Streptophyta</taxon>
        <taxon>Embryophyta</taxon>
        <taxon>Marchantiophyta</taxon>
        <taxon>Marchantiopsida</taxon>
        <taxon>Marchantiidae</taxon>
        <taxon>Marchantiales</taxon>
        <taxon>Ricciaceae</taxon>
        <taxon>Riccia</taxon>
    </lineage>
</organism>
<dbReference type="FunFam" id="3.30.160.60:FF:000100">
    <property type="entry name" value="Zinc finger 45-like"/>
    <property type="match status" value="1"/>
</dbReference>
<gene>
    <name evidence="12" type="ORF">R1flu_026265</name>
</gene>
<evidence type="ECO:0000256" key="10">
    <source>
        <dbReference type="SAM" id="MobiDB-lite"/>
    </source>
</evidence>
<dbReference type="EMBL" id="JBHFFA010000008">
    <property type="protein sequence ID" value="KAL2607692.1"/>
    <property type="molecule type" value="Genomic_DNA"/>
</dbReference>
<evidence type="ECO:0000313" key="12">
    <source>
        <dbReference type="EMBL" id="KAL2607692.1"/>
    </source>
</evidence>
<accession>A0ABD1XFG8</accession>
<dbReference type="AlphaFoldDB" id="A0ABD1XFG8"/>
<evidence type="ECO:0000256" key="2">
    <source>
        <dbReference type="ARBA" id="ARBA00022723"/>
    </source>
</evidence>
<evidence type="ECO:0000256" key="6">
    <source>
        <dbReference type="ARBA" id="ARBA00023015"/>
    </source>
</evidence>
<feature type="compositionally biased region" description="Low complexity" evidence="10">
    <location>
        <begin position="17"/>
        <end position="27"/>
    </location>
</feature>
<proteinExistence type="predicted"/>
<comment type="subcellular location">
    <subcellularLocation>
        <location evidence="1">Nucleus</location>
    </subcellularLocation>
</comment>
<protein>
    <recommendedName>
        <fullName evidence="11">C2H2-type domain-containing protein</fullName>
    </recommendedName>
</protein>
<feature type="compositionally biased region" description="Polar residues" evidence="10">
    <location>
        <begin position="28"/>
        <end position="39"/>
    </location>
</feature>
<keyword evidence="2" id="KW-0479">Metal-binding</keyword>
<dbReference type="InterPro" id="IPR059161">
    <property type="entry name" value="Znf-C2H2_STOP1/2_3rd"/>
</dbReference>
<dbReference type="PANTHER" id="PTHR46352">
    <property type="entry name" value="PROTEIN SENSITIVE TO PROTON RHIZOTOXICITY 1"/>
    <property type="match status" value="1"/>
</dbReference>
<dbReference type="PANTHER" id="PTHR46352:SF1">
    <property type="entry name" value="PROTEIN SENSITIVE TO PROTON RHIZOTOXICITY 1"/>
    <property type="match status" value="1"/>
</dbReference>
<evidence type="ECO:0000313" key="13">
    <source>
        <dbReference type="Proteomes" id="UP001605036"/>
    </source>
</evidence>
<dbReference type="Gene3D" id="3.30.160.60">
    <property type="entry name" value="Classic Zinc Finger"/>
    <property type="match status" value="1"/>
</dbReference>
<evidence type="ECO:0000256" key="1">
    <source>
        <dbReference type="ARBA" id="ARBA00004123"/>
    </source>
</evidence>
<dbReference type="PROSITE" id="PS00028">
    <property type="entry name" value="ZINC_FINGER_C2H2_1"/>
    <property type="match status" value="1"/>
</dbReference>
<keyword evidence="4 9" id="KW-0863">Zinc-finger</keyword>
<feature type="region of interest" description="Disordered" evidence="10">
    <location>
        <begin position="1"/>
        <end position="39"/>
    </location>
</feature>
<evidence type="ECO:0000256" key="4">
    <source>
        <dbReference type="ARBA" id="ARBA00022771"/>
    </source>
</evidence>
<keyword evidence="6" id="KW-0805">Transcription regulation</keyword>
<reference evidence="12 13" key="1">
    <citation type="submission" date="2024-09" db="EMBL/GenBank/DDBJ databases">
        <title>Chromosome-scale assembly of Riccia fluitans.</title>
        <authorList>
            <person name="Paukszto L."/>
            <person name="Sawicki J."/>
            <person name="Karawczyk K."/>
            <person name="Piernik-Szablinska J."/>
            <person name="Szczecinska M."/>
            <person name="Mazdziarz M."/>
        </authorList>
    </citation>
    <scope>NUCLEOTIDE SEQUENCE [LARGE SCALE GENOMIC DNA]</scope>
    <source>
        <strain evidence="12">Rf_01</strain>
        <tissue evidence="12">Aerial parts of the thallus</tissue>
    </source>
</reference>
<keyword evidence="8" id="KW-0539">Nucleus</keyword>
<evidence type="ECO:0000256" key="3">
    <source>
        <dbReference type="ARBA" id="ARBA00022737"/>
    </source>
</evidence>
<keyword evidence="7" id="KW-0804">Transcription</keyword>
<keyword evidence="3" id="KW-0677">Repeat</keyword>
<dbReference type="SUPFAM" id="SSF57667">
    <property type="entry name" value="beta-beta-alpha zinc fingers"/>
    <property type="match status" value="1"/>
</dbReference>
<dbReference type="InterPro" id="IPR013087">
    <property type="entry name" value="Znf_C2H2_type"/>
</dbReference>
<dbReference type="Pfam" id="PF23115">
    <property type="entry name" value="zf-C2H2_STOP2_3rd"/>
    <property type="match status" value="1"/>
</dbReference>
<evidence type="ECO:0000256" key="7">
    <source>
        <dbReference type="ARBA" id="ARBA00023163"/>
    </source>
</evidence>
<evidence type="ECO:0000259" key="11">
    <source>
        <dbReference type="PROSITE" id="PS50157"/>
    </source>
</evidence>
<feature type="compositionally biased region" description="Polar residues" evidence="10">
    <location>
        <begin position="59"/>
        <end position="71"/>
    </location>
</feature>
<dbReference type="Proteomes" id="UP001605036">
    <property type="component" value="Unassembled WGS sequence"/>
</dbReference>